<dbReference type="Proteomes" id="UP000291832">
    <property type="component" value="Unassembled WGS sequence"/>
</dbReference>
<organism evidence="4 5">
    <name type="scientific">Leucobacter luti</name>
    <dbReference type="NCBI Taxonomy" id="340320"/>
    <lineage>
        <taxon>Bacteria</taxon>
        <taxon>Bacillati</taxon>
        <taxon>Actinomycetota</taxon>
        <taxon>Actinomycetes</taxon>
        <taxon>Micrococcales</taxon>
        <taxon>Microbacteriaceae</taxon>
        <taxon>Leucobacter</taxon>
    </lineage>
</organism>
<keyword evidence="2" id="KW-0472">Membrane</keyword>
<evidence type="ECO:0000313" key="4">
    <source>
        <dbReference type="EMBL" id="RZT66705.1"/>
    </source>
</evidence>
<dbReference type="OrthoDB" id="5241551at2"/>
<dbReference type="EMBL" id="SHKI01000003">
    <property type="protein sequence ID" value="RZT66705.1"/>
    <property type="molecule type" value="Genomic_DNA"/>
</dbReference>
<dbReference type="Gene3D" id="3.40.710.10">
    <property type="entry name" value="DD-peptidase/beta-lactamase superfamily"/>
    <property type="match status" value="1"/>
</dbReference>
<evidence type="ECO:0000313" key="5">
    <source>
        <dbReference type="Proteomes" id="UP000291832"/>
    </source>
</evidence>
<keyword evidence="4" id="KW-0121">Carboxypeptidase</keyword>
<keyword evidence="2" id="KW-1133">Transmembrane helix</keyword>
<evidence type="ECO:0000259" key="3">
    <source>
        <dbReference type="Pfam" id="PF00768"/>
    </source>
</evidence>
<gene>
    <name evidence="4" type="ORF">EV139_0832</name>
</gene>
<dbReference type="RefSeq" id="WP_130453061.1">
    <property type="nucleotide sequence ID" value="NZ_QYAG01000001.1"/>
</dbReference>
<dbReference type="SUPFAM" id="SSF56601">
    <property type="entry name" value="beta-lactamase/transpeptidase-like"/>
    <property type="match status" value="1"/>
</dbReference>
<keyword evidence="4" id="KW-0378">Hydrolase</keyword>
<dbReference type="GO" id="GO:0009002">
    <property type="term" value="F:serine-type D-Ala-D-Ala carboxypeptidase activity"/>
    <property type="evidence" value="ECO:0007669"/>
    <property type="project" value="InterPro"/>
</dbReference>
<feature type="transmembrane region" description="Helical" evidence="2">
    <location>
        <begin position="38"/>
        <end position="57"/>
    </location>
</feature>
<dbReference type="InterPro" id="IPR001967">
    <property type="entry name" value="Peptidase_S11_N"/>
</dbReference>
<dbReference type="Pfam" id="PF00768">
    <property type="entry name" value="Peptidase_S11"/>
    <property type="match status" value="1"/>
</dbReference>
<feature type="region of interest" description="Disordered" evidence="1">
    <location>
        <begin position="1"/>
        <end position="36"/>
    </location>
</feature>
<dbReference type="GO" id="GO:0006508">
    <property type="term" value="P:proteolysis"/>
    <property type="evidence" value="ECO:0007669"/>
    <property type="project" value="InterPro"/>
</dbReference>
<keyword evidence="2" id="KW-0812">Transmembrane</keyword>
<evidence type="ECO:0000256" key="1">
    <source>
        <dbReference type="SAM" id="MobiDB-lite"/>
    </source>
</evidence>
<feature type="domain" description="Peptidase S11 D-alanyl-D-alanine carboxypeptidase A N-terminal" evidence="3">
    <location>
        <begin position="114"/>
        <end position="309"/>
    </location>
</feature>
<name>A0A4Q7U039_9MICO</name>
<proteinExistence type="predicted"/>
<keyword evidence="5" id="KW-1185">Reference proteome</keyword>
<sequence>MSDTVPAAAPGTPEPSGPSRETGGDEPPAGRKRRRGGWIAGGIGAALVLAAGGYTAACALTPLPEPSVAAADQAAWDESVAAAADEAAAAAQAAVDAQAGPAAIGWQDSDDVWANDDTPRPIASISKLATVLIGLERAPLEAGADGPVHVWSEADAARQGAYIAQDGVAFPIPVGTEVTTRQMLTLALLPSANDFAAAFAAATIGTDAEFSAAVAEWAGRNGLESLSLAEPTGMDEANVASAADVVRLGKLALANPAIAELVSTPSAELPWGIGVVENTNPLLTQLPGVVGLKTGRSSVAGYNLVTAQEADADGRPVVKLTAVLGRDSGAERARDSSALLAAMDAAARQLPLVHPQELVGTVATVDGQRIELVARGSAATVLLPGEGAGREVTLDAVGAGPEGQPAGTIAVSSPTGDSEVPVVTAAAIVEPDLWWRLTHPAAVFGWS</sequence>
<dbReference type="InterPro" id="IPR012338">
    <property type="entry name" value="Beta-lactam/transpept-like"/>
</dbReference>
<keyword evidence="4" id="KW-0645">Protease</keyword>
<comment type="caution">
    <text evidence="4">The sequence shown here is derived from an EMBL/GenBank/DDBJ whole genome shotgun (WGS) entry which is preliminary data.</text>
</comment>
<accession>A0A4Q7U039</accession>
<dbReference type="AlphaFoldDB" id="A0A4Q7U039"/>
<protein>
    <submittedName>
        <fullName evidence="4">D-alanyl-D-alanine carboxypeptidase</fullName>
    </submittedName>
</protein>
<evidence type="ECO:0000256" key="2">
    <source>
        <dbReference type="SAM" id="Phobius"/>
    </source>
</evidence>
<reference evidence="4 5" key="1">
    <citation type="journal article" date="2015" name="Stand. Genomic Sci.">
        <title>Genomic Encyclopedia of Bacterial and Archaeal Type Strains, Phase III: the genomes of soil and plant-associated and newly described type strains.</title>
        <authorList>
            <person name="Whitman W.B."/>
            <person name="Woyke T."/>
            <person name="Klenk H.P."/>
            <person name="Zhou Y."/>
            <person name="Lilburn T.G."/>
            <person name="Beck B.J."/>
            <person name="De Vos P."/>
            <person name="Vandamme P."/>
            <person name="Eisen J.A."/>
            <person name="Garrity G."/>
            <person name="Hugenholtz P."/>
            <person name="Kyrpides N.C."/>
        </authorList>
    </citation>
    <scope>NUCLEOTIDE SEQUENCE [LARGE SCALE GENOMIC DNA]</scope>
    <source>
        <strain evidence="4 5">RF6</strain>
    </source>
</reference>